<dbReference type="NCBIfam" id="TIGR01376">
    <property type="entry name" value="POMP_repeat"/>
    <property type="match status" value="5"/>
</dbReference>
<feature type="domain" description="Autotransporter" evidence="11">
    <location>
        <begin position="622"/>
        <end position="922"/>
    </location>
</feature>
<dbReference type="SMART" id="SM00869">
    <property type="entry name" value="Autotransporter"/>
    <property type="match status" value="1"/>
</dbReference>
<evidence type="ECO:0000256" key="9">
    <source>
        <dbReference type="ARBA" id="ARBA00023136"/>
    </source>
</evidence>
<reference evidence="13" key="1">
    <citation type="submission" date="2017-11" db="EMBL/GenBank/DDBJ databases">
        <authorList>
            <person name="Seth-Smith MB H."/>
        </authorList>
    </citation>
    <scope>NUCLEOTIDE SEQUENCE [LARGE SCALE GENOMIC DNA]</scope>
</reference>
<evidence type="ECO:0000256" key="6">
    <source>
        <dbReference type="ARBA" id="ARBA00022525"/>
    </source>
</evidence>
<evidence type="ECO:0000256" key="3">
    <source>
        <dbReference type="ARBA" id="ARBA00007542"/>
    </source>
</evidence>
<keyword evidence="9" id="KW-0472">Membrane</keyword>
<dbReference type="InterPro" id="IPR036709">
    <property type="entry name" value="Autotransporte_beta_dom_sf"/>
</dbReference>
<gene>
    <name evidence="12" type="primary">pmpF_4</name>
    <name evidence="12" type="ORF">C10C_0411</name>
</gene>
<evidence type="ECO:0000256" key="4">
    <source>
        <dbReference type="ARBA" id="ARBA00022452"/>
    </source>
</evidence>
<evidence type="ECO:0000256" key="1">
    <source>
        <dbReference type="ARBA" id="ARBA00004191"/>
    </source>
</evidence>
<keyword evidence="10" id="KW-0998">Cell outer membrane</keyword>
<comment type="subcellular location">
    <subcellularLocation>
        <location evidence="2">Cell outer membrane</location>
        <topology evidence="2">Peripheral membrane protein</topology>
        <orientation evidence="2">Extracellular side</orientation>
    </subcellularLocation>
    <subcellularLocation>
        <location evidence="1">Secreted</location>
        <location evidence="1">Cell wall</location>
    </subcellularLocation>
</comment>
<dbReference type="KEGG" id="csee:C10C_0411"/>
<dbReference type="InterPro" id="IPR011427">
    <property type="entry name" value="Polymorphic_membr_middle"/>
</dbReference>
<dbReference type="PROSITE" id="PS51208">
    <property type="entry name" value="AUTOTRANSPORTER"/>
    <property type="match status" value="1"/>
</dbReference>
<evidence type="ECO:0000313" key="13">
    <source>
        <dbReference type="Proteomes" id="UP000244926"/>
    </source>
</evidence>
<dbReference type="AlphaFoldDB" id="A0A2R8FAX2"/>
<dbReference type="Pfam" id="PF02415">
    <property type="entry name" value="Chlam_PMP"/>
    <property type="match status" value="3"/>
</dbReference>
<evidence type="ECO:0000256" key="10">
    <source>
        <dbReference type="ARBA" id="ARBA00023237"/>
    </source>
</evidence>
<dbReference type="GO" id="GO:0009279">
    <property type="term" value="C:cell outer membrane"/>
    <property type="evidence" value="ECO:0007669"/>
    <property type="project" value="UniProtKB-SubCell"/>
</dbReference>
<accession>A0A2R8FAX2</accession>
<sequence length="922" mass="99390">MLISSSLSIICAEVTLDSNNNYDGSNGTIFTPYETNDTTGTTYSLLTDISFQNAGTSGIPLALGCFKEAAGDLTFQGNNRSLTFLLINAGSNSGTVASTTAADKNLTFNNFSNLSILSCPSFTIAPNGKSALTSANSLSLIGNSRIVFSRNFSSESGGVISTKNFSLAETSHSAIFSNNQVFNGHEGGVIYATGTVTIENNSGSVSFVNNVAKGSGGAIFSLGNCSITNNSQVTFNGNSSQESAQTQGGAIYCTTAGTTLSLTGNQQLLFINNNALTKGGAISAAKVNISSGGPTLFENNTSGSIAGKGIGGAINIEPGGELALSATSGDIIFNNNQLVEGTSIRRNAINISDTAKVTSIRSSTGQSIYFYDPITNPGTTSITDILNLNLADTGSNIQYEGAIVFSGEKLSTVEKAIVENLISTIRQPAILARGDLVLRDGVTVTFNSLKQSSGSRILIDGGTTLSAKEENLSLNGLAVNISSLDGKNKATLKTETADKNISLSGTIQLVDAQDSFYENHKLKNATTYPLIEIIATGSNGTITFGALSALTLQEPEVHYGYQGNWQLSWADGVSSKVGSINWSRTGYNPNPERRSNLPSNSLWGNFIDIRSLGQLMETKSNGQPFERDLWLSGIANFFHRDSMPTRHGFRHISGGYALGLTAATPTADQLIFAFCQLFVRERDHVVGKNHGDTYGASLYFQHTEGLFDIANFLWGKATRTPWILSEMSKMIPLSFDARFSYLHTDNHMKTNYTKYPTVNGSWRNNAFCADLGANFPITISGPYFLKEVEPFVKIQYIYAHQKDFNERSAEGRAFNKSELINIEIPIGVKFEKDAKSEKGTYDLTLMYVVDAYRRNPECMTYLTASDAHWKAYGANLARQGFLARAANHVQINPYMEIFGQFAFEVRSSSRSYNVDLGSKFRF</sequence>
<evidence type="ECO:0000313" key="12">
    <source>
        <dbReference type="EMBL" id="SPN73580.1"/>
    </source>
</evidence>
<keyword evidence="5" id="KW-0134">Cell wall</keyword>
<keyword evidence="13" id="KW-1185">Reference proteome</keyword>
<comment type="similarity">
    <text evidence="3">Belongs to the PMP outer membrane protein family.</text>
</comment>
<dbReference type="InterPro" id="IPR003368">
    <property type="entry name" value="POMP_repeat"/>
</dbReference>
<evidence type="ECO:0000256" key="5">
    <source>
        <dbReference type="ARBA" id="ARBA00022512"/>
    </source>
</evidence>
<organism evidence="12 13">
    <name type="scientific">Chlamydia serpentis</name>
    <dbReference type="NCBI Taxonomy" id="1967782"/>
    <lineage>
        <taxon>Bacteria</taxon>
        <taxon>Pseudomonadati</taxon>
        <taxon>Chlamydiota</taxon>
        <taxon>Chlamydiia</taxon>
        <taxon>Chlamydiales</taxon>
        <taxon>Chlamydiaceae</taxon>
        <taxon>Chlamydia/Chlamydophila group</taxon>
        <taxon>Chlamydia</taxon>
    </lineage>
</organism>
<name>A0A2R8FAX2_9CHLA</name>
<evidence type="ECO:0000256" key="7">
    <source>
        <dbReference type="ARBA" id="ARBA00022692"/>
    </source>
</evidence>
<dbReference type="SUPFAM" id="SSF103515">
    <property type="entry name" value="Autotransporter"/>
    <property type="match status" value="1"/>
</dbReference>
<keyword evidence="4" id="KW-1134">Transmembrane beta strand</keyword>
<dbReference type="EMBL" id="LT993738">
    <property type="protein sequence ID" value="SPN73580.1"/>
    <property type="molecule type" value="Genomic_DNA"/>
</dbReference>
<dbReference type="InterPro" id="IPR005546">
    <property type="entry name" value="Autotransporte_beta"/>
</dbReference>
<dbReference type="Proteomes" id="UP000244926">
    <property type="component" value="Chromosome I"/>
</dbReference>
<keyword evidence="6" id="KW-0964">Secreted</keyword>
<keyword evidence="8" id="KW-0732">Signal</keyword>
<protein>
    <submittedName>
        <fullName evidence="12">Polymorphic membrane protein F,Type V secretory pathway, adhesin AidA,chlamydial polymorphic outer membrane protein repeat,Autotransporter beta-domain</fullName>
    </submittedName>
</protein>
<evidence type="ECO:0000256" key="8">
    <source>
        <dbReference type="ARBA" id="ARBA00022729"/>
    </source>
</evidence>
<evidence type="ECO:0000256" key="2">
    <source>
        <dbReference type="ARBA" id="ARBA00004416"/>
    </source>
</evidence>
<keyword evidence="7" id="KW-0812">Transmembrane</keyword>
<dbReference type="Pfam" id="PF07548">
    <property type="entry name" value="ChlamPMP_M"/>
    <property type="match status" value="1"/>
</dbReference>
<evidence type="ECO:0000259" key="11">
    <source>
        <dbReference type="PROSITE" id="PS51208"/>
    </source>
</evidence>
<proteinExistence type="inferred from homology"/>
<dbReference type="Gene3D" id="2.40.128.130">
    <property type="entry name" value="Autotransporter beta-domain"/>
    <property type="match status" value="1"/>
</dbReference>